<dbReference type="GO" id="GO:0007605">
    <property type="term" value="P:sensory perception of sound"/>
    <property type="evidence" value="ECO:0007669"/>
    <property type="project" value="TreeGrafter"/>
</dbReference>
<evidence type="ECO:0000313" key="6">
    <source>
        <dbReference type="Proteomes" id="UP000694522"/>
    </source>
</evidence>
<feature type="domain" description="PDZ" evidence="4">
    <location>
        <begin position="1"/>
        <end position="67"/>
    </location>
</feature>
<evidence type="ECO:0000259" key="4">
    <source>
        <dbReference type="PROSITE" id="PS50106"/>
    </source>
</evidence>
<organism evidence="5 6">
    <name type="scientific">Amazona collaria</name>
    <name type="common">yellow-billed parrot</name>
    <dbReference type="NCBI Taxonomy" id="241587"/>
    <lineage>
        <taxon>Eukaryota</taxon>
        <taxon>Metazoa</taxon>
        <taxon>Chordata</taxon>
        <taxon>Craniata</taxon>
        <taxon>Vertebrata</taxon>
        <taxon>Euteleostomi</taxon>
        <taxon>Archelosauria</taxon>
        <taxon>Archosauria</taxon>
        <taxon>Dinosauria</taxon>
        <taxon>Saurischia</taxon>
        <taxon>Theropoda</taxon>
        <taxon>Coelurosauria</taxon>
        <taxon>Aves</taxon>
        <taxon>Neognathae</taxon>
        <taxon>Neoaves</taxon>
        <taxon>Telluraves</taxon>
        <taxon>Australaves</taxon>
        <taxon>Psittaciformes</taxon>
        <taxon>Psittacidae</taxon>
        <taxon>Amazona</taxon>
    </lineage>
</organism>
<dbReference type="CDD" id="cd06751">
    <property type="entry name" value="PDZ3_PDZD7-like"/>
    <property type="match status" value="1"/>
</dbReference>
<dbReference type="Gene3D" id="2.30.42.10">
    <property type="match status" value="1"/>
</dbReference>
<sequence>MKHSLGISISGGIESRAQPVVKIEKIFPGGAAFLSGILKAGQELVSVDGQSLQNVTHQRAVDIIRQAYRNKAKEPMELVVRVPGGAPDTNPPPEPGATKPELGTARLFLWFNPAGCPAGTPTSAHPGTVPLSLAGWASQGHGPSLFWGGEEQGVAGGEGMGKALRARFPVAAVRGAQTRWSVS</sequence>
<evidence type="ECO:0000256" key="3">
    <source>
        <dbReference type="ARBA" id="ARBA00023273"/>
    </source>
</evidence>
<dbReference type="PANTHER" id="PTHR23116:SF29">
    <property type="entry name" value="PDZ DOMAIN-CONTAINING PROTEIN 7"/>
    <property type="match status" value="1"/>
</dbReference>
<keyword evidence="2" id="KW-0677">Repeat</keyword>
<dbReference type="InterPro" id="IPR036034">
    <property type="entry name" value="PDZ_sf"/>
</dbReference>
<evidence type="ECO:0000256" key="2">
    <source>
        <dbReference type="ARBA" id="ARBA00022737"/>
    </source>
</evidence>
<dbReference type="PROSITE" id="PS50106">
    <property type="entry name" value="PDZ"/>
    <property type="match status" value="1"/>
</dbReference>
<dbReference type="GO" id="GO:0002142">
    <property type="term" value="C:stereocilia ankle link complex"/>
    <property type="evidence" value="ECO:0007669"/>
    <property type="project" value="TreeGrafter"/>
</dbReference>
<dbReference type="GO" id="GO:0032426">
    <property type="term" value="C:stereocilium tip"/>
    <property type="evidence" value="ECO:0007669"/>
    <property type="project" value="TreeGrafter"/>
</dbReference>
<dbReference type="Proteomes" id="UP000694522">
    <property type="component" value="Unplaced"/>
</dbReference>
<accession>A0A8B9EW88</accession>
<dbReference type="GO" id="GO:0005929">
    <property type="term" value="C:cilium"/>
    <property type="evidence" value="ECO:0007669"/>
    <property type="project" value="TreeGrafter"/>
</dbReference>
<dbReference type="SMART" id="SM00228">
    <property type="entry name" value="PDZ"/>
    <property type="match status" value="1"/>
</dbReference>
<comment type="subcellular location">
    <subcellularLocation>
        <location evidence="1">Cell projection</location>
    </subcellularLocation>
</comment>
<dbReference type="SUPFAM" id="SSF50156">
    <property type="entry name" value="PDZ domain-like"/>
    <property type="match status" value="1"/>
</dbReference>
<proteinExistence type="predicted"/>
<dbReference type="GO" id="GO:0060088">
    <property type="term" value="P:auditory receptor cell stereocilium organization"/>
    <property type="evidence" value="ECO:0007669"/>
    <property type="project" value="TreeGrafter"/>
</dbReference>
<protein>
    <recommendedName>
        <fullName evidence="4">PDZ domain-containing protein</fullName>
    </recommendedName>
</protein>
<dbReference type="GO" id="GO:0005886">
    <property type="term" value="C:plasma membrane"/>
    <property type="evidence" value="ECO:0007669"/>
    <property type="project" value="TreeGrafter"/>
</dbReference>
<dbReference type="AlphaFoldDB" id="A0A8B9EW88"/>
<evidence type="ECO:0000313" key="5">
    <source>
        <dbReference type="Ensembl" id="ENSACOP00000001013.1"/>
    </source>
</evidence>
<dbReference type="Ensembl" id="ENSACOT00000001052.1">
    <property type="protein sequence ID" value="ENSACOP00000001013.1"/>
    <property type="gene ID" value="ENSACOG00000000746.1"/>
</dbReference>
<evidence type="ECO:0000256" key="1">
    <source>
        <dbReference type="ARBA" id="ARBA00004316"/>
    </source>
</evidence>
<keyword evidence="3" id="KW-0966">Cell projection</keyword>
<reference evidence="5" key="1">
    <citation type="submission" date="2025-08" db="UniProtKB">
        <authorList>
            <consortium name="Ensembl"/>
        </authorList>
    </citation>
    <scope>IDENTIFICATION</scope>
</reference>
<name>A0A8B9EW88_9PSIT</name>
<reference evidence="5" key="2">
    <citation type="submission" date="2025-09" db="UniProtKB">
        <authorList>
            <consortium name="Ensembl"/>
        </authorList>
    </citation>
    <scope>IDENTIFICATION</scope>
</reference>
<dbReference type="Pfam" id="PF00595">
    <property type="entry name" value="PDZ"/>
    <property type="match status" value="1"/>
</dbReference>
<dbReference type="InterPro" id="IPR051844">
    <property type="entry name" value="USH2_Complex_Protein"/>
</dbReference>
<dbReference type="InterPro" id="IPR001478">
    <property type="entry name" value="PDZ"/>
</dbReference>
<keyword evidence="6" id="KW-1185">Reference proteome</keyword>
<dbReference type="PANTHER" id="PTHR23116">
    <property type="entry name" value="PDZ DOMAIN CONTAINING WHIRLIN AND HARMONIN-RELATED"/>
    <property type="match status" value="1"/>
</dbReference>